<dbReference type="EMBL" id="JAPFFF010000005">
    <property type="protein sequence ID" value="KAK8889758.1"/>
    <property type="molecule type" value="Genomic_DNA"/>
</dbReference>
<protein>
    <recommendedName>
        <fullName evidence="7">Cyclin, N-terminal domain containing protein</fullName>
    </recommendedName>
</protein>
<feature type="domain" description="Cyclin-like" evidence="3">
    <location>
        <begin position="215"/>
        <end position="294"/>
    </location>
</feature>
<gene>
    <name evidence="5" type="ORF">M9Y10_034512</name>
</gene>
<evidence type="ECO:0000259" key="3">
    <source>
        <dbReference type="SMART" id="SM00385"/>
    </source>
</evidence>
<organism evidence="5 6">
    <name type="scientific">Tritrichomonas musculus</name>
    <dbReference type="NCBI Taxonomy" id="1915356"/>
    <lineage>
        <taxon>Eukaryota</taxon>
        <taxon>Metamonada</taxon>
        <taxon>Parabasalia</taxon>
        <taxon>Tritrichomonadida</taxon>
        <taxon>Tritrichomonadidae</taxon>
        <taxon>Tritrichomonas</taxon>
    </lineage>
</organism>
<dbReference type="SUPFAM" id="SSF47954">
    <property type="entry name" value="Cyclin-like"/>
    <property type="match status" value="2"/>
</dbReference>
<accession>A0ABR2KG17</accession>
<dbReference type="Pfam" id="PF02984">
    <property type="entry name" value="Cyclin_C"/>
    <property type="match status" value="1"/>
</dbReference>
<dbReference type="Proteomes" id="UP001470230">
    <property type="component" value="Unassembled WGS sequence"/>
</dbReference>
<sequence length="335" mass="38856">MNFIQFKPVHQKKPVASGKQIRVPFQEILNAVPKSVSQKNSIGNENIPTVIDERPAFIPFHHIEYPIGYEDDPGDVTEYEHIIYRSMRQRELKVEPALVTQTEITPNDRCILIDNLCRLHYKAQLTTITFYRCVGILDHLTNKILISPYKYLLYGYTAMFIASKYEDVIPLRLKDAVEISGNQFTIDDIKEAEIYLCSVIDFDFTFPTAIFFETIFLRLCGSQLTSEFFLLTRYIMELCMITVDFISVHESAIAAAAVMAARTLFGMESWTEELAGYSQYSFQDLCPYVKKIHQMLLHKENYENSFIKKKYSTSLFKNVANVQVPENLPFPFQYF</sequence>
<dbReference type="InterPro" id="IPR013763">
    <property type="entry name" value="Cyclin-like_dom"/>
</dbReference>
<reference evidence="5 6" key="1">
    <citation type="submission" date="2024-04" db="EMBL/GenBank/DDBJ databases">
        <title>Tritrichomonas musculus Genome.</title>
        <authorList>
            <person name="Alves-Ferreira E."/>
            <person name="Grigg M."/>
            <person name="Lorenzi H."/>
            <person name="Galac M."/>
        </authorList>
    </citation>
    <scope>NUCLEOTIDE SEQUENCE [LARGE SCALE GENOMIC DNA]</scope>
    <source>
        <strain evidence="5 6">EAF2021</strain>
    </source>
</reference>
<feature type="domain" description="Cyclin C-terminal" evidence="4">
    <location>
        <begin position="207"/>
        <end position="325"/>
    </location>
</feature>
<comment type="similarity">
    <text evidence="2">Belongs to the cyclin family.</text>
</comment>
<dbReference type="Pfam" id="PF00134">
    <property type="entry name" value="Cyclin_N"/>
    <property type="match status" value="1"/>
</dbReference>
<keyword evidence="6" id="KW-1185">Reference proteome</keyword>
<dbReference type="InterPro" id="IPR006671">
    <property type="entry name" value="Cyclin_N"/>
</dbReference>
<evidence type="ECO:0000256" key="1">
    <source>
        <dbReference type="ARBA" id="ARBA00023127"/>
    </source>
</evidence>
<dbReference type="SMART" id="SM01332">
    <property type="entry name" value="Cyclin_C"/>
    <property type="match status" value="1"/>
</dbReference>
<dbReference type="Gene3D" id="1.10.472.10">
    <property type="entry name" value="Cyclin-like"/>
    <property type="match status" value="2"/>
</dbReference>
<feature type="domain" description="Cyclin-like" evidence="3">
    <location>
        <begin position="114"/>
        <end position="198"/>
    </location>
</feature>
<evidence type="ECO:0000259" key="4">
    <source>
        <dbReference type="SMART" id="SM01332"/>
    </source>
</evidence>
<dbReference type="SMART" id="SM00385">
    <property type="entry name" value="CYCLIN"/>
    <property type="match status" value="2"/>
</dbReference>
<evidence type="ECO:0000313" key="6">
    <source>
        <dbReference type="Proteomes" id="UP001470230"/>
    </source>
</evidence>
<dbReference type="InterPro" id="IPR039361">
    <property type="entry name" value="Cyclin"/>
</dbReference>
<dbReference type="InterPro" id="IPR036915">
    <property type="entry name" value="Cyclin-like_sf"/>
</dbReference>
<proteinExistence type="inferred from homology"/>
<evidence type="ECO:0000313" key="5">
    <source>
        <dbReference type="EMBL" id="KAK8889758.1"/>
    </source>
</evidence>
<comment type="caution">
    <text evidence="5">The sequence shown here is derived from an EMBL/GenBank/DDBJ whole genome shotgun (WGS) entry which is preliminary data.</text>
</comment>
<dbReference type="InterPro" id="IPR004367">
    <property type="entry name" value="Cyclin_C-dom"/>
</dbReference>
<evidence type="ECO:0000256" key="2">
    <source>
        <dbReference type="RuleBase" id="RU000383"/>
    </source>
</evidence>
<dbReference type="PANTHER" id="PTHR10177">
    <property type="entry name" value="CYCLINS"/>
    <property type="match status" value="1"/>
</dbReference>
<keyword evidence="1 2" id="KW-0195">Cyclin</keyword>
<name>A0ABR2KG17_9EUKA</name>
<evidence type="ECO:0008006" key="7">
    <source>
        <dbReference type="Google" id="ProtNLM"/>
    </source>
</evidence>